<dbReference type="EMBL" id="BPLR01011442">
    <property type="protein sequence ID" value="GIY46573.1"/>
    <property type="molecule type" value="Genomic_DNA"/>
</dbReference>
<dbReference type="AlphaFoldDB" id="A0AAV4TIX7"/>
<keyword evidence="2" id="KW-1185">Reference proteome</keyword>
<comment type="caution">
    <text evidence="1">The sequence shown here is derived from an EMBL/GenBank/DDBJ whole genome shotgun (WGS) entry which is preliminary data.</text>
</comment>
<reference evidence="1 2" key="1">
    <citation type="submission" date="2021-06" db="EMBL/GenBank/DDBJ databases">
        <title>Caerostris extrusa draft genome.</title>
        <authorList>
            <person name="Kono N."/>
            <person name="Arakawa K."/>
        </authorList>
    </citation>
    <scope>NUCLEOTIDE SEQUENCE [LARGE SCALE GENOMIC DNA]</scope>
</reference>
<proteinExistence type="predicted"/>
<protein>
    <submittedName>
        <fullName evidence="1">Uncharacterized protein</fullName>
    </submittedName>
</protein>
<accession>A0AAV4TIX7</accession>
<organism evidence="1 2">
    <name type="scientific">Caerostris extrusa</name>
    <name type="common">Bark spider</name>
    <name type="synonym">Caerostris bankana</name>
    <dbReference type="NCBI Taxonomy" id="172846"/>
    <lineage>
        <taxon>Eukaryota</taxon>
        <taxon>Metazoa</taxon>
        <taxon>Ecdysozoa</taxon>
        <taxon>Arthropoda</taxon>
        <taxon>Chelicerata</taxon>
        <taxon>Arachnida</taxon>
        <taxon>Araneae</taxon>
        <taxon>Araneomorphae</taxon>
        <taxon>Entelegynae</taxon>
        <taxon>Araneoidea</taxon>
        <taxon>Araneidae</taxon>
        <taxon>Caerostris</taxon>
    </lineage>
</organism>
<name>A0AAV4TIX7_CAEEX</name>
<evidence type="ECO:0000313" key="2">
    <source>
        <dbReference type="Proteomes" id="UP001054945"/>
    </source>
</evidence>
<evidence type="ECO:0000313" key="1">
    <source>
        <dbReference type="EMBL" id="GIY46573.1"/>
    </source>
</evidence>
<sequence>MVDTSFPPISEGKLFKKPFLLIHHRRSENRLVQRARKLSFIPRHLLLNIPLTETHFQWHRSEFSLSKFKRLGSKCAVNMPGRDGNGVRAGCTKVPCSGDYNGEIMSGKPLDGGGGGDAHALPRILPPFSPSVSFARTNMDDICPLPFRVRVTSAGNSRRFLGKQKFSWVRNFRSGIGKG</sequence>
<gene>
    <name evidence="1" type="ORF">CEXT_745341</name>
</gene>
<dbReference type="Proteomes" id="UP001054945">
    <property type="component" value="Unassembled WGS sequence"/>
</dbReference>